<dbReference type="Pfam" id="PF07969">
    <property type="entry name" value="Amidohydro_3"/>
    <property type="match status" value="1"/>
</dbReference>
<sequence length="500" mass="53127">MPRGEHRALLNASLPGREGTYDVLLEDGAVGAVSPAGSGAPRGVAATDVEGRFVMPGMWDHHVHFAQWTVQRQRLDLSGTDSAARCLERVRGEVAAARAPGAARLSAIVGYGFQDGVWPDAPSLAALDGAAPDLPVVLVSKDLHCAWLNTAAARLLSLVPDPDTGLVREGEWFGALDRLQPPGDLSAADYREAAQAAARRGVVGIVEFENTDNLRLWPERVEQGVDSLRVEVSVWPERLEGAIAAGVRTGDVLDSRGLVTMGPLKVVVDGSLNTRTAWCWDPYPGMDRSHPHACGMESVPLETLRELLARARGAGIAAAVHAIGDRANTGVLDAFEELGMRGTVEHAQLVREEDFARFGALGLIASVQPEHAMDDRDVADLHWPGRTGRAFAVASLQRAGAELRLGSDAPVSPLDPWIAVSAAVTRSRDGRRPWHPEQRIDTASALAASTRGRTGVVPGDPADLVVVERDPLACSPEELRTMPVAATLLAGGFTWSTLAG</sequence>
<dbReference type="InterPro" id="IPR011059">
    <property type="entry name" value="Metal-dep_hydrolase_composite"/>
</dbReference>
<dbReference type="Gene3D" id="3.20.20.140">
    <property type="entry name" value="Metal-dependent hydrolases"/>
    <property type="match status" value="1"/>
</dbReference>
<dbReference type="InterPro" id="IPR013108">
    <property type="entry name" value="Amidohydro_3"/>
</dbReference>
<feature type="domain" description="Amidohydrolase 3" evidence="1">
    <location>
        <begin position="48"/>
        <end position="491"/>
    </location>
</feature>
<dbReference type="InterPro" id="IPR032466">
    <property type="entry name" value="Metal_Hydrolase"/>
</dbReference>
<keyword evidence="3" id="KW-1185">Reference proteome</keyword>
<protein>
    <recommendedName>
        <fullName evidence="1">Amidohydrolase 3 domain-containing protein</fullName>
    </recommendedName>
</protein>
<evidence type="ECO:0000313" key="2">
    <source>
        <dbReference type="EMBL" id="SHJ69684.1"/>
    </source>
</evidence>
<dbReference type="SUPFAM" id="SSF51556">
    <property type="entry name" value="Metallo-dependent hydrolases"/>
    <property type="match status" value="1"/>
</dbReference>
<dbReference type="GO" id="GO:0016810">
    <property type="term" value="F:hydrolase activity, acting on carbon-nitrogen (but not peptide) bonds"/>
    <property type="evidence" value="ECO:0007669"/>
    <property type="project" value="InterPro"/>
</dbReference>
<dbReference type="Gene3D" id="3.10.310.70">
    <property type="match status" value="1"/>
</dbReference>
<dbReference type="STRING" id="758803.SAMN05421803_108189"/>
<gene>
    <name evidence="2" type="ORF">SAMN05421803_108189</name>
</gene>
<dbReference type="RefSeq" id="WP_073380048.1">
    <property type="nucleotide sequence ID" value="NZ_FQZK01000008.1"/>
</dbReference>
<evidence type="ECO:0000259" key="1">
    <source>
        <dbReference type="Pfam" id="PF07969"/>
    </source>
</evidence>
<dbReference type="Gene3D" id="2.30.40.10">
    <property type="entry name" value="Urease, subunit C, domain 1"/>
    <property type="match status" value="1"/>
</dbReference>
<dbReference type="PANTHER" id="PTHR22642">
    <property type="entry name" value="IMIDAZOLONEPROPIONASE"/>
    <property type="match status" value="1"/>
</dbReference>
<dbReference type="EMBL" id="FQZK01000008">
    <property type="protein sequence ID" value="SHJ69684.1"/>
    <property type="molecule type" value="Genomic_DNA"/>
</dbReference>
<dbReference type="SUPFAM" id="SSF51338">
    <property type="entry name" value="Composite domain of metallo-dependent hydrolases"/>
    <property type="match status" value="1"/>
</dbReference>
<accession>A0A1M6LEQ4</accession>
<dbReference type="AlphaFoldDB" id="A0A1M6LEQ4"/>
<dbReference type="Proteomes" id="UP000184452">
    <property type="component" value="Unassembled WGS sequence"/>
</dbReference>
<dbReference type="PANTHER" id="PTHR22642:SF2">
    <property type="entry name" value="PROTEIN LONG AFTER FAR-RED 3"/>
    <property type="match status" value="1"/>
</dbReference>
<dbReference type="OrthoDB" id="3173428at2"/>
<organism evidence="2 3">
    <name type="scientific">Nocardiopsis flavescens</name>
    <dbReference type="NCBI Taxonomy" id="758803"/>
    <lineage>
        <taxon>Bacteria</taxon>
        <taxon>Bacillati</taxon>
        <taxon>Actinomycetota</taxon>
        <taxon>Actinomycetes</taxon>
        <taxon>Streptosporangiales</taxon>
        <taxon>Nocardiopsidaceae</taxon>
        <taxon>Nocardiopsis</taxon>
    </lineage>
</organism>
<evidence type="ECO:0000313" key="3">
    <source>
        <dbReference type="Proteomes" id="UP000184452"/>
    </source>
</evidence>
<reference evidence="2 3" key="1">
    <citation type="submission" date="2016-11" db="EMBL/GenBank/DDBJ databases">
        <authorList>
            <person name="Jaros S."/>
            <person name="Januszkiewicz K."/>
            <person name="Wedrychowicz H."/>
        </authorList>
    </citation>
    <scope>NUCLEOTIDE SEQUENCE [LARGE SCALE GENOMIC DNA]</scope>
    <source>
        <strain evidence="2 3">CGMCC 4.5723</strain>
    </source>
</reference>
<proteinExistence type="predicted"/>
<name>A0A1M6LEQ4_9ACTN</name>